<accession>A0A6N8EAF8</accession>
<dbReference type="Proteomes" id="UP000434044">
    <property type="component" value="Unassembled WGS sequence"/>
</dbReference>
<sequence length="84" mass="9631">MDWDVTEASVLEHGCIYVKFADGLEGKVRFQPTAYRGVFAKLRDPAEFNKLMVNDYFVTWPGELDLAPDAMHNHIKESGEWVIN</sequence>
<dbReference type="EMBL" id="WNKT01000016">
    <property type="protein sequence ID" value="MTW21262.1"/>
    <property type="molecule type" value="Genomic_DNA"/>
</dbReference>
<dbReference type="InterPro" id="IPR018841">
    <property type="entry name" value="DUF2442"/>
</dbReference>
<dbReference type="Gene3D" id="3.30.2020.10">
    <property type="entry name" value="NE0471-like N-terminal domain"/>
    <property type="match status" value="1"/>
</dbReference>
<keyword evidence="2" id="KW-1185">Reference proteome</keyword>
<dbReference type="AlphaFoldDB" id="A0A6N8EAF8"/>
<proteinExistence type="predicted"/>
<gene>
    <name evidence="1" type="ORF">GJ668_09130</name>
</gene>
<organism evidence="1 2">
    <name type="scientific">Allochromatium palmeri</name>
    <dbReference type="NCBI Taxonomy" id="231048"/>
    <lineage>
        <taxon>Bacteria</taxon>
        <taxon>Pseudomonadati</taxon>
        <taxon>Pseudomonadota</taxon>
        <taxon>Gammaproteobacteria</taxon>
        <taxon>Chromatiales</taxon>
        <taxon>Chromatiaceae</taxon>
        <taxon>Allochromatium</taxon>
    </lineage>
</organism>
<evidence type="ECO:0000313" key="1">
    <source>
        <dbReference type="EMBL" id="MTW21262.1"/>
    </source>
</evidence>
<evidence type="ECO:0000313" key="2">
    <source>
        <dbReference type="Proteomes" id="UP000434044"/>
    </source>
</evidence>
<dbReference type="RefSeq" id="WP_155449851.1">
    <property type="nucleotide sequence ID" value="NZ_WNKT01000016.1"/>
</dbReference>
<dbReference type="OrthoDB" id="9803723at2"/>
<comment type="caution">
    <text evidence="1">The sequence shown here is derived from an EMBL/GenBank/DDBJ whole genome shotgun (WGS) entry which is preliminary data.</text>
</comment>
<name>A0A6N8EAF8_9GAMM</name>
<reference evidence="1 2" key="1">
    <citation type="submission" date="2019-11" db="EMBL/GenBank/DDBJ databases">
        <title>Whole-genome sequence of the anaerobic purple sulfur bacterium Allochromatium palmeri DSM 15591.</title>
        <authorList>
            <person name="Kyndt J.A."/>
            <person name="Meyer T.E."/>
        </authorList>
    </citation>
    <scope>NUCLEOTIDE SEQUENCE [LARGE SCALE GENOMIC DNA]</scope>
    <source>
        <strain evidence="1 2">DSM 15591</strain>
    </source>
</reference>
<protein>
    <submittedName>
        <fullName evidence="1">DUF2442 domain-containing protein</fullName>
    </submittedName>
</protein>
<dbReference type="Pfam" id="PF10387">
    <property type="entry name" value="DUF2442"/>
    <property type="match status" value="1"/>
</dbReference>
<dbReference type="InterPro" id="IPR036782">
    <property type="entry name" value="NE0471-like_N"/>
</dbReference>
<dbReference type="SUPFAM" id="SSF143880">
    <property type="entry name" value="NE0471 N-terminal domain-like"/>
    <property type="match status" value="1"/>
</dbReference>